<name>A0A2U3DRQ1_PURLI</name>
<feature type="transmembrane region" description="Helical" evidence="9">
    <location>
        <begin position="305"/>
        <end position="325"/>
    </location>
</feature>
<dbReference type="GO" id="GO:0016020">
    <property type="term" value="C:membrane"/>
    <property type="evidence" value="ECO:0007669"/>
    <property type="project" value="UniProtKB-SubCell"/>
</dbReference>
<feature type="transmembrane region" description="Helical" evidence="9">
    <location>
        <begin position="470"/>
        <end position="488"/>
    </location>
</feature>
<keyword evidence="4 9" id="KW-1133">Transmembrane helix</keyword>
<dbReference type="Gene3D" id="1.20.1250.20">
    <property type="entry name" value="MFS general substrate transporter like domains"/>
    <property type="match status" value="1"/>
</dbReference>
<dbReference type="PROSITE" id="PS50850">
    <property type="entry name" value="MFS"/>
    <property type="match status" value="1"/>
</dbReference>
<evidence type="ECO:0000256" key="6">
    <source>
        <dbReference type="ARBA" id="ARBA00023242"/>
    </source>
</evidence>
<dbReference type="FunFam" id="1.20.1250.20:FF:000064">
    <property type="entry name" value="MFS allantoate transporter"/>
    <property type="match status" value="1"/>
</dbReference>
<evidence type="ECO:0000256" key="2">
    <source>
        <dbReference type="ARBA" id="ARBA00022448"/>
    </source>
</evidence>
<evidence type="ECO:0000256" key="1">
    <source>
        <dbReference type="ARBA" id="ARBA00004141"/>
    </source>
</evidence>
<evidence type="ECO:0000259" key="10">
    <source>
        <dbReference type="PROSITE" id="PS50850"/>
    </source>
</evidence>
<comment type="caution">
    <text evidence="11">The sequence shown here is derived from an EMBL/GenBank/DDBJ whole genome shotgun (WGS) entry which is preliminary data.</text>
</comment>
<evidence type="ECO:0000256" key="7">
    <source>
        <dbReference type="ARBA" id="ARBA00037968"/>
    </source>
</evidence>
<comment type="similarity">
    <text evidence="7">Belongs to the major facilitator superfamily. Allantoate permease family.</text>
</comment>
<dbReference type="GO" id="GO:0022857">
    <property type="term" value="F:transmembrane transporter activity"/>
    <property type="evidence" value="ECO:0007669"/>
    <property type="project" value="InterPro"/>
</dbReference>
<feature type="transmembrane region" description="Helical" evidence="9">
    <location>
        <begin position="272"/>
        <end position="293"/>
    </location>
</feature>
<dbReference type="PANTHER" id="PTHR43791">
    <property type="entry name" value="PERMEASE-RELATED"/>
    <property type="match status" value="1"/>
</dbReference>
<gene>
    <name evidence="11" type="ORF">PCL_08461</name>
</gene>
<dbReference type="InterPro" id="IPR021858">
    <property type="entry name" value="Fun_TF"/>
</dbReference>
<feature type="transmembrane region" description="Helical" evidence="9">
    <location>
        <begin position="214"/>
        <end position="236"/>
    </location>
</feature>
<keyword evidence="6" id="KW-0539">Nucleus</keyword>
<sequence length="1346" mass="148220">MATGASPDSALHNLFSALAHAPRDSITLRCVAGWARPPSCNSPLQALPLLISPATVFLGVLSKMHDEEKTNAPVAATTAAAAPHDEIEAHPSQTADVHHIDGHLFSDKVPTKHDDALDFLRSTGDDNFTYTDDEARKVRWKIDLYMMPLLLGTFTLNFLDKGILSNASVFGLREDAHLEKSQYSWVASIFYFGYMIGQPLNAYMLHRVPVGKWLAGNVLGWGACILLAITATNFAALATSRFFLGLFEAVNNPAFVLITAQYYTRKEHSLRACAWWSGNAVGSFFGDLIAYGIGHGHGPLSPWKYMFLAFGGVTVLWAGVLAVFMPDSPWKMRVLSERERKIAVLRVMSNHTGISSSHWKWEQALSVFTDPQAWIFFAIVFVQCLPGGGLTAFNKLILTGLGYTNLEATVYSMPEHAIHLVSIVSAGIAGSYIRNFRCAIMILSNIPPLVGALLINYIPESEKLTRLAGVYLLFTCTVSYIMTMSLVASNIAGMSRKTTVAAGMFLAYSAGNLVAPQLFISTEAPRYETGFRGMIASFVVLILLAFTLMGYLIWENRRRDRVYGKVDPDEPQDDFLDKTDRELPYFRYSWRKVRCAGGDPCQNCSRMNIACQAPFEANWKVSVGVLDEEKGKAGNAKPRKVRQSRVVATSKTCEAPSREQATETSLSTNSELNGKSLPGTAPIWSVEEPTRRGQDLHAAEPAPSTDFPNAGLLPWNSTWDFDFSLDPWLDYTTPFSDFPSWNPDNTQLPDDTTLSTPTSLVSSTNPQPLQPPPPIAPAVGDATVVHRQAKRLKQTPAPDSHPTPEQNIDQDEFFFQHYEHCISGWAYSLKDDGKGNYLRFVLDFVRDPQCHAESPFRLAVLAWTAKHWAVACQPGDDTWKQYYSRAIAALQRLEEQDAIGAPDAPLTGQKVMASATEVKICASLFLCRCDVLNDDLGSILDHLETLKQRLNVHLDGKDLSAFACQILLWLGYLHVRVSIFTPSAAVNSHGVSTTLLDAIANHSDYQQILDRSQSYLSEIFGDSYPAEELLQDAEKAPVAVRTHETFCLIANMLRYRSWKRVAAQQSDAATQLELENAKVEAIDVDIRRMDVEFGLAMATNPSAAILREICFQQPAMHVASARSAHPTSYYNVKPTASPVSVTTLANLQLVSSPGSTGVTPPGPDSMLEDAAPEGSLNRASSQWLACYAVFLTAKILWSRLLHPTSRSESSAATAVKSILDIALHLRRAHESSSPTTSWPHKMPRSMLWPLPLFVAGVETTDEIHADWIRGFMNEVTSSWGGEVAMSAKGRELHGNGGQRGNNVSSVNRVQTLMGRVRRLQDQLGCRVDIEGVVREMSSESGGGFIL</sequence>
<evidence type="ECO:0000256" key="8">
    <source>
        <dbReference type="SAM" id="MobiDB-lite"/>
    </source>
</evidence>
<evidence type="ECO:0000313" key="11">
    <source>
        <dbReference type="EMBL" id="PWI64914.1"/>
    </source>
</evidence>
<feature type="transmembrane region" description="Helical" evidence="9">
    <location>
        <begin position="500"/>
        <end position="519"/>
    </location>
</feature>
<evidence type="ECO:0000256" key="9">
    <source>
        <dbReference type="SAM" id="Phobius"/>
    </source>
</evidence>
<reference evidence="11 12" key="1">
    <citation type="journal article" date="2016" name="Front. Microbiol.">
        <title>Genome and transcriptome sequences reveal the specific parasitism of the nematophagous Purpureocillium lilacinum 36-1.</title>
        <authorList>
            <person name="Xie J."/>
            <person name="Li S."/>
            <person name="Mo C."/>
            <person name="Xiao X."/>
            <person name="Peng D."/>
            <person name="Wang G."/>
            <person name="Xiao Y."/>
        </authorList>
    </citation>
    <scope>NUCLEOTIDE SEQUENCE [LARGE SCALE GENOMIC DNA]</scope>
    <source>
        <strain evidence="11 12">36-1</strain>
    </source>
</reference>
<keyword evidence="5 9" id="KW-0472">Membrane</keyword>
<feature type="transmembrane region" description="Helical" evidence="9">
    <location>
        <begin position="373"/>
        <end position="397"/>
    </location>
</feature>
<dbReference type="PANTHER" id="PTHR43791:SF70">
    <property type="entry name" value="MAJOR FACILITATOR SUPERFAMILY (MFS) PROFILE DOMAIN-CONTAINING PROTEIN"/>
    <property type="match status" value="1"/>
</dbReference>
<feature type="compositionally biased region" description="Polar residues" evidence="8">
    <location>
        <begin position="662"/>
        <end position="673"/>
    </location>
</feature>
<feature type="domain" description="Major facilitator superfamily (MFS) profile" evidence="10">
    <location>
        <begin position="146"/>
        <end position="557"/>
    </location>
</feature>
<feature type="compositionally biased region" description="Low complexity" evidence="8">
    <location>
        <begin position="746"/>
        <end position="767"/>
    </location>
</feature>
<comment type="subcellular location">
    <subcellularLocation>
        <location evidence="1">Membrane</location>
        <topology evidence="1">Multi-pass membrane protein</topology>
    </subcellularLocation>
</comment>
<feature type="transmembrane region" description="Helical" evidence="9">
    <location>
        <begin position="531"/>
        <end position="554"/>
    </location>
</feature>
<dbReference type="Proteomes" id="UP000245956">
    <property type="component" value="Unassembled WGS sequence"/>
</dbReference>
<evidence type="ECO:0000256" key="4">
    <source>
        <dbReference type="ARBA" id="ARBA00022989"/>
    </source>
</evidence>
<evidence type="ECO:0000313" key="12">
    <source>
        <dbReference type="Proteomes" id="UP000245956"/>
    </source>
</evidence>
<feature type="transmembrane region" description="Helical" evidence="9">
    <location>
        <begin position="440"/>
        <end position="458"/>
    </location>
</feature>
<dbReference type="SUPFAM" id="SSF103473">
    <property type="entry name" value="MFS general substrate transporter"/>
    <property type="match status" value="1"/>
</dbReference>
<keyword evidence="3 9" id="KW-0812">Transmembrane</keyword>
<feature type="compositionally biased region" description="Basic and acidic residues" evidence="8">
    <location>
        <begin position="688"/>
        <end position="698"/>
    </location>
</feature>
<feature type="region of interest" description="Disordered" evidence="8">
    <location>
        <begin position="631"/>
        <end position="709"/>
    </location>
</feature>
<dbReference type="InterPro" id="IPR011701">
    <property type="entry name" value="MFS"/>
</dbReference>
<dbReference type="InterPro" id="IPR020846">
    <property type="entry name" value="MFS_dom"/>
</dbReference>
<feature type="region of interest" description="Disordered" evidence="8">
    <location>
        <begin position="741"/>
        <end position="775"/>
    </location>
</feature>
<accession>A0A2U3DRQ1</accession>
<dbReference type="Pfam" id="PF07690">
    <property type="entry name" value="MFS_1"/>
    <property type="match status" value="1"/>
</dbReference>
<feature type="transmembrane region" description="Helical" evidence="9">
    <location>
        <begin position="183"/>
        <end position="202"/>
    </location>
</feature>
<dbReference type="InterPro" id="IPR036259">
    <property type="entry name" value="MFS_trans_sf"/>
</dbReference>
<evidence type="ECO:0000256" key="5">
    <source>
        <dbReference type="ARBA" id="ARBA00023136"/>
    </source>
</evidence>
<organism evidence="11 12">
    <name type="scientific">Purpureocillium lilacinum</name>
    <name type="common">Paecilomyces lilacinus</name>
    <dbReference type="NCBI Taxonomy" id="33203"/>
    <lineage>
        <taxon>Eukaryota</taxon>
        <taxon>Fungi</taxon>
        <taxon>Dikarya</taxon>
        <taxon>Ascomycota</taxon>
        <taxon>Pezizomycotina</taxon>
        <taxon>Sordariomycetes</taxon>
        <taxon>Hypocreomycetidae</taxon>
        <taxon>Hypocreales</taxon>
        <taxon>Ophiocordycipitaceae</taxon>
        <taxon>Purpureocillium</taxon>
    </lineage>
</organism>
<dbReference type="EMBL" id="LCWV01000042">
    <property type="protein sequence ID" value="PWI64914.1"/>
    <property type="molecule type" value="Genomic_DNA"/>
</dbReference>
<keyword evidence="2" id="KW-0813">Transport</keyword>
<dbReference type="Pfam" id="PF11951">
    <property type="entry name" value="Fungal_trans_2"/>
    <property type="match status" value="1"/>
</dbReference>
<evidence type="ECO:0000256" key="3">
    <source>
        <dbReference type="ARBA" id="ARBA00022692"/>
    </source>
</evidence>
<proteinExistence type="inferred from homology"/>
<protein>
    <recommendedName>
        <fullName evidence="10">Major facilitator superfamily (MFS) profile domain-containing protein</fullName>
    </recommendedName>
</protein>